<dbReference type="STRING" id="887144.BJF91_00945"/>
<organism evidence="3 4">
    <name type="scientific">Allorhizobium taibaishanense</name>
    <dbReference type="NCBI Taxonomy" id="887144"/>
    <lineage>
        <taxon>Bacteria</taxon>
        <taxon>Pseudomonadati</taxon>
        <taxon>Pseudomonadota</taxon>
        <taxon>Alphaproteobacteria</taxon>
        <taxon>Hyphomicrobiales</taxon>
        <taxon>Rhizobiaceae</taxon>
        <taxon>Rhizobium/Agrobacterium group</taxon>
        <taxon>Allorhizobium</taxon>
    </lineage>
</organism>
<dbReference type="Pfam" id="PF13420">
    <property type="entry name" value="Acetyltransf_4"/>
    <property type="match status" value="1"/>
</dbReference>
<dbReference type="Proteomes" id="UP000544107">
    <property type="component" value="Unassembled WGS sequence"/>
</dbReference>
<dbReference type="EC" id="2.3.1.183" evidence="2"/>
<dbReference type="AlphaFoldDB" id="A0A1Q9A2G6"/>
<comment type="caution">
    <text evidence="3">The sequence shown here is derived from an EMBL/GenBank/DDBJ whole genome shotgun (WGS) entry which is preliminary data.</text>
</comment>
<dbReference type="OrthoDB" id="5459937at2"/>
<keyword evidence="2" id="KW-0012">Acyltransferase</keyword>
<name>A0A1Q9A2G6_9HYPH</name>
<evidence type="ECO:0000313" key="5">
    <source>
        <dbReference type="Proteomes" id="UP000544107"/>
    </source>
</evidence>
<dbReference type="InterPro" id="IPR000182">
    <property type="entry name" value="GNAT_dom"/>
</dbReference>
<evidence type="ECO:0000313" key="3">
    <source>
        <dbReference type="EMBL" id="OLP48767.1"/>
    </source>
</evidence>
<dbReference type="SUPFAM" id="SSF55729">
    <property type="entry name" value="Acyl-CoA N-acyltransferases (Nat)"/>
    <property type="match status" value="1"/>
</dbReference>
<proteinExistence type="predicted"/>
<dbReference type="Proteomes" id="UP000185598">
    <property type="component" value="Unassembled WGS sequence"/>
</dbReference>
<dbReference type="GO" id="GO:0102971">
    <property type="term" value="F:phosphinothricin N-acetyltransferase activity"/>
    <property type="evidence" value="ECO:0007669"/>
    <property type="project" value="UniProtKB-EC"/>
</dbReference>
<evidence type="ECO:0000259" key="1">
    <source>
        <dbReference type="PROSITE" id="PS51186"/>
    </source>
</evidence>
<gene>
    <name evidence="3" type="ORF">BJF91_00945</name>
    <name evidence="2" type="ORF">GGQ71_003444</name>
</gene>
<dbReference type="Gene3D" id="3.40.630.30">
    <property type="match status" value="1"/>
</dbReference>
<dbReference type="PROSITE" id="PS51186">
    <property type="entry name" value="GNAT"/>
    <property type="match status" value="1"/>
</dbReference>
<feature type="domain" description="N-acetyltransferase" evidence="1">
    <location>
        <begin position="3"/>
        <end position="166"/>
    </location>
</feature>
<reference evidence="2 5" key="2">
    <citation type="submission" date="2020-08" db="EMBL/GenBank/DDBJ databases">
        <title>Genomic Encyclopedia of Type Strains, Phase IV (KMG-IV): sequencing the most valuable type-strain genomes for metagenomic binning, comparative biology and taxonomic classification.</title>
        <authorList>
            <person name="Goeker M."/>
        </authorList>
    </citation>
    <scope>NUCLEOTIDE SEQUENCE [LARGE SCALE GENOMIC DNA]</scope>
    <source>
        <strain evidence="2 5">DSM 100021</strain>
    </source>
</reference>
<reference evidence="3 4" key="1">
    <citation type="submission" date="2016-09" db="EMBL/GenBank/DDBJ databases">
        <title>Rhizobium oryziradicis sp. nov., isolated from the root of rice.</title>
        <authorList>
            <person name="Zhao J."/>
            <person name="Zhang X."/>
        </authorList>
    </citation>
    <scope>NUCLEOTIDE SEQUENCE [LARGE SCALE GENOMIC DNA]</scope>
    <source>
        <strain evidence="3 4">14971</strain>
    </source>
</reference>
<keyword evidence="4" id="KW-1185">Reference proteome</keyword>
<accession>A0A1Q9A2G6</accession>
<dbReference type="EMBL" id="JACIED010000004">
    <property type="protein sequence ID" value="MBB4009162.1"/>
    <property type="molecule type" value="Genomic_DNA"/>
</dbReference>
<dbReference type="PANTHER" id="PTHR43072:SF8">
    <property type="entry name" value="ACYLTRANSFERASE FABY-RELATED"/>
    <property type="match status" value="1"/>
</dbReference>
<dbReference type="CDD" id="cd04301">
    <property type="entry name" value="NAT_SF"/>
    <property type="match status" value="1"/>
</dbReference>
<dbReference type="EMBL" id="MKIN01000023">
    <property type="protein sequence ID" value="OLP48767.1"/>
    <property type="molecule type" value="Genomic_DNA"/>
</dbReference>
<dbReference type="RefSeq" id="WP_075616080.1">
    <property type="nucleotide sequence ID" value="NZ_JACIED010000004.1"/>
</dbReference>
<evidence type="ECO:0000313" key="4">
    <source>
        <dbReference type="Proteomes" id="UP000185598"/>
    </source>
</evidence>
<dbReference type="InterPro" id="IPR016181">
    <property type="entry name" value="Acyl_CoA_acyltransferase"/>
</dbReference>
<sequence length="185" mass="19367">MTITIRAATLADILAVTAIYRHSVLTGTASYEIAAPDEAEMAARMEAITSQSYPYLIAEDKDGSLIGYAYGSAFRARPAYRWLVEDSIYLSPAAQGKGVGKALLASLIEQCTALGFRQMIAVIGGASPASIGVHGSLGFTHAGGITGSGFKHGGWLDTVFMQRALGDGNTSIPDEKAYPGSLFKG</sequence>
<dbReference type="PANTHER" id="PTHR43072">
    <property type="entry name" value="N-ACETYLTRANSFERASE"/>
    <property type="match status" value="1"/>
</dbReference>
<protein>
    <submittedName>
        <fullName evidence="3">GNAT family N-acetyltransferase</fullName>
    </submittedName>
    <submittedName>
        <fullName evidence="2">Phosphinothricin acetyltransferase</fullName>
        <ecNumber evidence="2">2.3.1.183</ecNumber>
    </submittedName>
</protein>
<evidence type="ECO:0000313" key="2">
    <source>
        <dbReference type="EMBL" id="MBB4009162.1"/>
    </source>
</evidence>
<keyword evidence="3" id="KW-0808">Transferase</keyword>